<evidence type="ECO:0000313" key="2">
    <source>
        <dbReference type="RefSeq" id="XP_073914803.1"/>
    </source>
</evidence>
<sequence>MLATLCLVGLSFPTLWAQMLISCSYKNLCQKALLSGNDVVLRCDHGHTQWHFTSILGDELFLFNSVPNIETLPGGSLKLVNPQPSQTGLYRCQKNDNTRIVEYEIDFQDVKNLHITHTGLDQKPLPNETLNLGGMVLVFTQWDPWQDCNRCGVPGERKRLGYCYVEEPPEEPLACGLYLREEEMLHSRLRPELQLEACLVPCEHDKEIHQPFFIFDTYQLGKSTSNMWITCPLASIYRPVNWEANSIPLTWHDQLSGQDFSYFLDQSTGGKQLKIFWQATYKCFVEQELMVQFNPEARPEMLEAQRMAMLEAQGAGEVTARSGKADSVLKQLMLMLLVVTTLALVGLLFKVLCPAQGKRSNQILLVK</sequence>
<dbReference type="RefSeq" id="XP_073914803.1">
    <property type="nucleotide sequence ID" value="XM_074058702.1"/>
</dbReference>
<keyword evidence="1" id="KW-1185">Reference proteome</keyword>
<gene>
    <name evidence="2" type="primary">Fam187b</name>
</gene>
<dbReference type="Proteomes" id="UP001732720">
    <property type="component" value="Chromosome 16"/>
</dbReference>
<reference evidence="2" key="1">
    <citation type="submission" date="2025-08" db="UniProtKB">
        <authorList>
            <consortium name="RefSeq"/>
        </authorList>
    </citation>
    <scope>IDENTIFICATION</scope>
</reference>
<name>A0AC58LCC0_CASCN</name>
<accession>A0AC58LCC0</accession>
<proteinExistence type="predicted"/>
<evidence type="ECO:0000313" key="1">
    <source>
        <dbReference type="Proteomes" id="UP001732720"/>
    </source>
</evidence>
<organism evidence="1 2">
    <name type="scientific">Castor canadensis</name>
    <name type="common">American beaver</name>
    <dbReference type="NCBI Taxonomy" id="51338"/>
    <lineage>
        <taxon>Eukaryota</taxon>
        <taxon>Metazoa</taxon>
        <taxon>Chordata</taxon>
        <taxon>Craniata</taxon>
        <taxon>Vertebrata</taxon>
        <taxon>Euteleostomi</taxon>
        <taxon>Mammalia</taxon>
        <taxon>Eutheria</taxon>
        <taxon>Euarchontoglires</taxon>
        <taxon>Glires</taxon>
        <taxon>Rodentia</taxon>
        <taxon>Castorimorpha</taxon>
        <taxon>Castoridae</taxon>
        <taxon>Castor</taxon>
    </lineage>
</organism>
<protein>
    <submittedName>
        <fullName evidence="2">Protein FAM187B isoform X2</fullName>
    </submittedName>
</protein>